<comment type="caution">
    <text evidence="4">The sequence shown here is derived from an EMBL/GenBank/DDBJ whole genome shotgun (WGS) entry which is preliminary data.</text>
</comment>
<gene>
    <name evidence="4" type="ORF">IQ235_04900</name>
</gene>
<dbReference type="SUPFAM" id="SSF52172">
    <property type="entry name" value="CheY-like"/>
    <property type="match status" value="1"/>
</dbReference>
<dbReference type="AlphaFoldDB" id="A0A928VU07"/>
<dbReference type="Proteomes" id="UP000621799">
    <property type="component" value="Unassembled WGS sequence"/>
</dbReference>
<reference evidence="4" key="1">
    <citation type="submission" date="2020-10" db="EMBL/GenBank/DDBJ databases">
        <authorList>
            <person name="Castelo-Branco R."/>
            <person name="Eusebio N."/>
            <person name="Adriana R."/>
            <person name="Vieira A."/>
            <person name="Brugerolle De Fraissinette N."/>
            <person name="Rezende De Castro R."/>
            <person name="Schneider M.P."/>
            <person name="Vasconcelos V."/>
            <person name="Leao P.N."/>
        </authorList>
    </citation>
    <scope>NUCLEOTIDE SEQUENCE</scope>
    <source>
        <strain evidence="4">LEGE 11467</strain>
    </source>
</reference>
<dbReference type="InterPro" id="IPR039420">
    <property type="entry name" value="WalR-like"/>
</dbReference>
<dbReference type="Gene3D" id="3.40.50.2300">
    <property type="match status" value="1"/>
</dbReference>
<organism evidence="4 5">
    <name type="scientific">Zarconia navalis LEGE 11467</name>
    <dbReference type="NCBI Taxonomy" id="1828826"/>
    <lineage>
        <taxon>Bacteria</taxon>
        <taxon>Bacillati</taxon>
        <taxon>Cyanobacteriota</taxon>
        <taxon>Cyanophyceae</taxon>
        <taxon>Oscillatoriophycideae</taxon>
        <taxon>Oscillatoriales</taxon>
        <taxon>Oscillatoriales incertae sedis</taxon>
        <taxon>Zarconia</taxon>
        <taxon>Zarconia navalis</taxon>
    </lineage>
</organism>
<name>A0A928VU07_9CYAN</name>
<evidence type="ECO:0000256" key="2">
    <source>
        <dbReference type="PROSITE-ProRule" id="PRU00169"/>
    </source>
</evidence>
<dbReference type="InterPro" id="IPR001789">
    <property type="entry name" value="Sig_transdc_resp-reg_receiver"/>
</dbReference>
<evidence type="ECO:0000313" key="5">
    <source>
        <dbReference type="Proteomes" id="UP000621799"/>
    </source>
</evidence>
<evidence type="ECO:0000259" key="3">
    <source>
        <dbReference type="PROSITE" id="PS50110"/>
    </source>
</evidence>
<feature type="domain" description="Response regulatory" evidence="3">
    <location>
        <begin position="10"/>
        <end position="138"/>
    </location>
</feature>
<sequence length="224" mass="25921">MNQDLPEDLKILVVDDHDIVLDGTLSNLKEQYPEAEFLIARTARETRNQIERSQPHLVIFDLSIPEDNLAQEPKAKYGIQVLREMMQCYPELNLTVQTTHVKTLIRIKQQIDIHQGGFTIVDKKLASREMLVRVNLALQGATHTRDLRALGRSMEFRPEWTNVLKLAFEEGLQDRAIAERINVSPRTVLHYWTKIRDVLGVYSEEGKNLRIQTEIRAREEGLID</sequence>
<dbReference type="InterPro" id="IPR011006">
    <property type="entry name" value="CheY-like_superfamily"/>
</dbReference>
<dbReference type="PANTHER" id="PTHR43214">
    <property type="entry name" value="TWO-COMPONENT RESPONSE REGULATOR"/>
    <property type="match status" value="1"/>
</dbReference>
<evidence type="ECO:0000313" key="4">
    <source>
        <dbReference type="EMBL" id="MBE9040131.1"/>
    </source>
</evidence>
<proteinExistence type="predicted"/>
<keyword evidence="2" id="KW-0597">Phosphoprotein</keyword>
<dbReference type="Gene3D" id="1.10.10.10">
    <property type="entry name" value="Winged helix-like DNA-binding domain superfamily/Winged helix DNA-binding domain"/>
    <property type="match status" value="1"/>
</dbReference>
<evidence type="ECO:0000256" key="1">
    <source>
        <dbReference type="ARBA" id="ARBA00023125"/>
    </source>
</evidence>
<keyword evidence="1" id="KW-0238">DNA-binding</keyword>
<protein>
    <submittedName>
        <fullName evidence="4">Response regulator transcription factor</fullName>
    </submittedName>
</protein>
<dbReference type="EMBL" id="JADEXN010000058">
    <property type="protein sequence ID" value="MBE9040131.1"/>
    <property type="molecule type" value="Genomic_DNA"/>
</dbReference>
<keyword evidence="5" id="KW-1185">Reference proteome</keyword>
<feature type="modified residue" description="4-aspartylphosphate" evidence="2">
    <location>
        <position position="61"/>
    </location>
</feature>
<accession>A0A928VU07</accession>
<dbReference type="PANTHER" id="PTHR43214:SF43">
    <property type="entry name" value="TWO-COMPONENT RESPONSE REGULATOR"/>
    <property type="match status" value="1"/>
</dbReference>
<dbReference type="GO" id="GO:0000160">
    <property type="term" value="P:phosphorelay signal transduction system"/>
    <property type="evidence" value="ECO:0007669"/>
    <property type="project" value="InterPro"/>
</dbReference>
<dbReference type="InterPro" id="IPR036388">
    <property type="entry name" value="WH-like_DNA-bd_sf"/>
</dbReference>
<dbReference type="PROSITE" id="PS50110">
    <property type="entry name" value="RESPONSE_REGULATORY"/>
    <property type="match status" value="1"/>
</dbReference>
<dbReference type="GO" id="GO:0003677">
    <property type="term" value="F:DNA binding"/>
    <property type="evidence" value="ECO:0007669"/>
    <property type="project" value="UniProtKB-KW"/>
</dbReference>